<dbReference type="InterPro" id="IPR013325">
    <property type="entry name" value="RNA_pol_sigma_r2"/>
</dbReference>
<dbReference type="CDD" id="cd06171">
    <property type="entry name" value="Sigma70_r4"/>
    <property type="match status" value="1"/>
</dbReference>
<evidence type="ECO:0000313" key="7">
    <source>
        <dbReference type="EMBL" id="MFD1736339.1"/>
    </source>
</evidence>
<feature type="domain" description="RNA polymerase sigma factor 70 region 4 type 2" evidence="6">
    <location>
        <begin position="121"/>
        <end position="173"/>
    </location>
</feature>
<protein>
    <submittedName>
        <fullName evidence="7">Sigma-70 family RNA polymerase sigma factor</fullName>
    </submittedName>
</protein>
<dbReference type="InterPro" id="IPR036388">
    <property type="entry name" value="WH-like_DNA-bd_sf"/>
</dbReference>
<comment type="caution">
    <text evidence="7">The sequence shown here is derived from an EMBL/GenBank/DDBJ whole genome shotgun (WGS) entry which is preliminary data.</text>
</comment>
<keyword evidence="3" id="KW-0731">Sigma factor</keyword>
<keyword evidence="8" id="KW-1185">Reference proteome</keyword>
<dbReference type="Pfam" id="PF04542">
    <property type="entry name" value="Sigma70_r2"/>
    <property type="match status" value="1"/>
</dbReference>
<sequence length="192" mass="22736">MKDEIDINHIDRVLDGDIQAFEELYENTIQDVYKTIHFLVDEKNDVDDIVQETYIQVYNNLTKFDRTKTFKPWVTGIAIKQLHTYRRKKWMMLKVIHKAVQHQARYEFDTASEIIEKINNEKLLELINQLPYKLKQIVILHYLNELSQEEVAQVLCIPLGTVKSRIGASLKKLRQKGYDHKILFKGGMFNEL</sequence>
<evidence type="ECO:0000259" key="6">
    <source>
        <dbReference type="Pfam" id="PF08281"/>
    </source>
</evidence>
<comment type="similarity">
    <text evidence="1">Belongs to the sigma-70 factor family. ECF subfamily.</text>
</comment>
<dbReference type="RefSeq" id="WP_377927489.1">
    <property type="nucleotide sequence ID" value="NZ_JBHUEM010000007.1"/>
</dbReference>
<keyword evidence="2" id="KW-0805">Transcription regulation</keyword>
<evidence type="ECO:0000256" key="1">
    <source>
        <dbReference type="ARBA" id="ARBA00010641"/>
    </source>
</evidence>
<keyword evidence="4" id="KW-0804">Transcription</keyword>
<name>A0ABW4LMG7_9BACI</name>
<accession>A0ABW4LMG7</accession>
<reference evidence="8" key="1">
    <citation type="journal article" date="2019" name="Int. J. Syst. Evol. Microbiol.">
        <title>The Global Catalogue of Microorganisms (GCM) 10K type strain sequencing project: providing services to taxonomists for standard genome sequencing and annotation.</title>
        <authorList>
            <consortium name="The Broad Institute Genomics Platform"/>
            <consortium name="The Broad Institute Genome Sequencing Center for Infectious Disease"/>
            <person name="Wu L."/>
            <person name="Ma J."/>
        </authorList>
    </citation>
    <scope>NUCLEOTIDE SEQUENCE [LARGE SCALE GENOMIC DNA]</scope>
    <source>
        <strain evidence="8">CCUG 49339</strain>
    </source>
</reference>
<dbReference type="NCBIfam" id="TIGR02937">
    <property type="entry name" value="sigma70-ECF"/>
    <property type="match status" value="1"/>
</dbReference>
<dbReference type="SUPFAM" id="SSF88659">
    <property type="entry name" value="Sigma3 and sigma4 domains of RNA polymerase sigma factors"/>
    <property type="match status" value="1"/>
</dbReference>
<dbReference type="InterPro" id="IPR039425">
    <property type="entry name" value="RNA_pol_sigma-70-like"/>
</dbReference>
<dbReference type="Gene3D" id="1.10.10.10">
    <property type="entry name" value="Winged helix-like DNA-binding domain superfamily/Winged helix DNA-binding domain"/>
    <property type="match status" value="1"/>
</dbReference>
<dbReference type="PANTHER" id="PTHR43133">
    <property type="entry name" value="RNA POLYMERASE ECF-TYPE SIGMA FACTO"/>
    <property type="match status" value="1"/>
</dbReference>
<dbReference type="EMBL" id="JBHUEM010000007">
    <property type="protein sequence ID" value="MFD1736339.1"/>
    <property type="molecule type" value="Genomic_DNA"/>
</dbReference>
<gene>
    <name evidence="7" type="ORF">ACFSCX_07155</name>
</gene>
<organism evidence="7 8">
    <name type="scientific">Bacillus salitolerans</name>
    <dbReference type="NCBI Taxonomy" id="1437434"/>
    <lineage>
        <taxon>Bacteria</taxon>
        <taxon>Bacillati</taxon>
        <taxon>Bacillota</taxon>
        <taxon>Bacilli</taxon>
        <taxon>Bacillales</taxon>
        <taxon>Bacillaceae</taxon>
        <taxon>Bacillus</taxon>
    </lineage>
</organism>
<feature type="domain" description="RNA polymerase sigma-70 region 2" evidence="5">
    <location>
        <begin position="24"/>
        <end position="90"/>
    </location>
</feature>
<dbReference type="InterPro" id="IPR013324">
    <property type="entry name" value="RNA_pol_sigma_r3/r4-like"/>
</dbReference>
<dbReference type="SUPFAM" id="SSF88946">
    <property type="entry name" value="Sigma2 domain of RNA polymerase sigma factors"/>
    <property type="match status" value="1"/>
</dbReference>
<evidence type="ECO:0000313" key="8">
    <source>
        <dbReference type="Proteomes" id="UP001597214"/>
    </source>
</evidence>
<dbReference type="Gene3D" id="1.10.1740.10">
    <property type="match status" value="1"/>
</dbReference>
<evidence type="ECO:0000259" key="5">
    <source>
        <dbReference type="Pfam" id="PF04542"/>
    </source>
</evidence>
<evidence type="ECO:0000256" key="2">
    <source>
        <dbReference type="ARBA" id="ARBA00023015"/>
    </source>
</evidence>
<dbReference type="Proteomes" id="UP001597214">
    <property type="component" value="Unassembled WGS sequence"/>
</dbReference>
<dbReference type="Pfam" id="PF08281">
    <property type="entry name" value="Sigma70_r4_2"/>
    <property type="match status" value="1"/>
</dbReference>
<dbReference type="PANTHER" id="PTHR43133:SF60">
    <property type="entry name" value="RNA POLYMERASE SIGMA FACTOR SIGV"/>
    <property type="match status" value="1"/>
</dbReference>
<evidence type="ECO:0000256" key="4">
    <source>
        <dbReference type="ARBA" id="ARBA00023163"/>
    </source>
</evidence>
<proteinExistence type="inferred from homology"/>
<dbReference type="InterPro" id="IPR013249">
    <property type="entry name" value="RNA_pol_sigma70_r4_t2"/>
</dbReference>
<evidence type="ECO:0000256" key="3">
    <source>
        <dbReference type="ARBA" id="ARBA00023082"/>
    </source>
</evidence>
<dbReference type="InterPro" id="IPR014284">
    <property type="entry name" value="RNA_pol_sigma-70_dom"/>
</dbReference>
<dbReference type="NCBIfam" id="NF009195">
    <property type="entry name" value="PRK12543.1"/>
    <property type="match status" value="1"/>
</dbReference>
<dbReference type="InterPro" id="IPR007627">
    <property type="entry name" value="RNA_pol_sigma70_r2"/>
</dbReference>